<name>A0AAD5S9A6_9FUNG</name>
<organism evidence="8 9">
    <name type="scientific">Rhizophlyctis rosea</name>
    <dbReference type="NCBI Taxonomy" id="64517"/>
    <lineage>
        <taxon>Eukaryota</taxon>
        <taxon>Fungi</taxon>
        <taxon>Fungi incertae sedis</taxon>
        <taxon>Chytridiomycota</taxon>
        <taxon>Chytridiomycota incertae sedis</taxon>
        <taxon>Chytridiomycetes</taxon>
        <taxon>Rhizophlyctidales</taxon>
        <taxon>Rhizophlyctidaceae</taxon>
        <taxon>Rhizophlyctis</taxon>
    </lineage>
</organism>
<keyword evidence="4" id="KW-0833">Ubl conjugation pathway</keyword>
<dbReference type="Pfam" id="PF02902">
    <property type="entry name" value="Peptidase_C48"/>
    <property type="match status" value="2"/>
</dbReference>
<gene>
    <name evidence="8" type="ORF">HK097_010934</name>
</gene>
<evidence type="ECO:0000256" key="2">
    <source>
        <dbReference type="ARBA" id="ARBA00022553"/>
    </source>
</evidence>
<proteinExistence type="inferred from homology"/>
<dbReference type="Gene3D" id="1.10.418.20">
    <property type="match status" value="1"/>
</dbReference>
<feature type="region of interest" description="Disordered" evidence="6">
    <location>
        <begin position="408"/>
        <end position="432"/>
    </location>
</feature>
<keyword evidence="3" id="KW-0645">Protease</keyword>
<evidence type="ECO:0000313" key="8">
    <source>
        <dbReference type="EMBL" id="KAJ3048041.1"/>
    </source>
</evidence>
<evidence type="ECO:0000256" key="6">
    <source>
        <dbReference type="SAM" id="MobiDB-lite"/>
    </source>
</evidence>
<evidence type="ECO:0000256" key="1">
    <source>
        <dbReference type="ARBA" id="ARBA00005234"/>
    </source>
</evidence>
<dbReference type="AlphaFoldDB" id="A0AAD5S9A6"/>
<comment type="similarity">
    <text evidence="1">Belongs to the peptidase C48 family.</text>
</comment>
<dbReference type="EMBL" id="JADGJD010000857">
    <property type="protein sequence ID" value="KAJ3048041.1"/>
    <property type="molecule type" value="Genomic_DNA"/>
</dbReference>
<dbReference type="PANTHER" id="PTHR46896:SF3">
    <property type="entry name" value="FI06413P-RELATED"/>
    <property type="match status" value="1"/>
</dbReference>
<evidence type="ECO:0000256" key="4">
    <source>
        <dbReference type="ARBA" id="ARBA00022786"/>
    </source>
</evidence>
<feature type="compositionally biased region" description="Basic and acidic residues" evidence="6">
    <location>
        <begin position="261"/>
        <end position="273"/>
    </location>
</feature>
<keyword evidence="9" id="KW-1185">Reference proteome</keyword>
<dbReference type="GO" id="GO:0006508">
    <property type="term" value="P:proteolysis"/>
    <property type="evidence" value="ECO:0007669"/>
    <property type="project" value="UniProtKB-KW"/>
</dbReference>
<evidence type="ECO:0000259" key="7">
    <source>
        <dbReference type="PROSITE" id="PS50600"/>
    </source>
</evidence>
<dbReference type="InterPro" id="IPR003653">
    <property type="entry name" value="Peptidase_C48_C"/>
</dbReference>
<dbReference type="PANTHER" id="PTHR46896">
    <property type="entry name" value="SENTRIN-SPECIFIC PROTEASE"/>
    <property type="match status" value="1"/>
</dbReference>
<evidence type="ECO:0000256" key="3">
    <source>
        <dbReference type="ARBA" id="ARBA00022670"/>
    </source>
</evidence>
<keyword evidence="2" id="KW-0597">Phosphoprotein</keyword>
<dbReference type="GO" id="GO:0005634">
    <property type="term" value="C:nucleus"/>
    <property type="evidence" value="ECO:0007669"/>
    <property type="project" value="TreeGrafter"/>
</dbReference>
<feature type="compositionally biased region" description="Basic and acidic residues" evidence="6">
    <location>
        <begin position="297"/>
        <end position="307"/>
    </location>
</feature>
<accession>A0AAD5S9A6</accession>
<comment type="caution">
    <text evidence="8">The sequence shown here is derived from an EMBL/GenBank/DDBJ whole genome shotgun (WGS) entry which is preliminary data.</text>
</comment>
<dbReference type="PROSITE" id="PS50600">
    <property type="entry name" value="ULP_PROTEASE"/>
    <property type="match status" value="1"/>
</dbReference>
<dbReference type="GO" id="GO:0070139">
    <property type="term" value="F:SUMO-specific endopeptidase activity"/>
    <property type="evidence" value="ECO:0007669"/>
    <property type="project" value="TreeGrafter"/>
</dbReference>
<dbReference type="InterPro" id="IPR051947">
    <property type="entry name" value="Sentrin-specific_protease"/>
</dbReference>
<feature type="region of interest" description="Disordered" evidence="6">
    <location>
        <begin position="178"/>
        <end position="366"/>
    </location>
</feature>
<evidence type="ECO:0000313" key="9">
    <source>
        <dbReference type="Proteomes" id="UP001212841"/>
    </source>
</evidence>
<dbReference type="Proteomes" id="UP001212841">
    <property type="component" value="Unassembled WGS sequence"/>
</dbReference>
<protein>
    <recommendedName>
        <fullName evidence="7">Ubiquitin-like protease family profile domain-containing protein</fullName>
    </recommendedName>
</protein>
<dbReference type="GO" id="GO:0016926">
    <property type="term" value="P:protein desumoylation"/>
    <property type="evidence" value="ECO:0007669"/>
    <property type="project" value="TreeGrafter"/>
</dbReference>
<feature type="compositionally biased region" description="Low complexity" evidence="6">
    <location>
        <begin position="312"/>
        <end position="325"/>
    </location>
</feature>
<reference evidence="8" key="1">
    <citation type="submission" date="2020-05" db="EMBL/GenBank/DDBJ databases">
        <title>Phylogenomic resolution of chytrid fungi.</title>
        <authorList>
            <person name="Stajich J.E."/>
            <person name="Amses K."/>
            <person name="Simmons R."/>
            <person name="Seto K."/>
            <person name="Myers J."/>
            <person name="Bonds A."/>
            <person name="Quandt C.A."/>
            <person name="Barry K."/>
            <person name="Liu P."/>
            <person name="Grigoriev I."/>
            <person name="Longcore J.E."/>
            <person name="James T.Y."/>
        </authorList>
    </citation>
    <scope>NUCLEOTIDE SEQUENCE</scope>
    <source>
        <strain evidence="8">JEL0318</strain>
    </source>
</reference>
<evidence type="ECO:0000256" key="5">
    <source>
        <dbReference type="ARBA" id="ARBA00022801"/>
    </source>
</evidence>
<sequence>MCHFREPWVSHWKAALVAEQPTKLDQPTRRSSRVAKASPVTNGQDMRTLIENRRDFVYPADGKNSVAVTAEDYLRLQDGEFLNDTVIEFYIKYLLNEKIKNEFPARVEESHFFNSFFYEQLQRKEGGRKDDDAAYQRVQKWTKKMNIFEKKYIFVPINEHLHWYLALIYNPGALLRPVEEEDESEPPEAHVSDPAESDSMDGIETNPASPAADIEIDVALTSPGAETSLREDTINVDDEEDAVPSRSHVDQPDDPMDIDIDDARTVGEEEIRIADSQPTPGESGLPSASLGSSKKPVALEDSIREDMSEGAPLPRRSQPPRSVRQNAKSVVDVDITDEDFAPPPPPKRAKPKALPKPLTPAQQHKENLRVANSLRRCQIIIFDSLGGIHNQAVTRLKSYLIREARNPEKQNAQITDEEAAERIKSKPARPPQQDNWCDCGVFLLHYIEVFLQNPDKYLDLIFRKRTDESAWFAKTDVEQKRRQILELMNARADAYDVIRKEKGKGKAK</sequence>
<dbReference type="InterPro" id="IPR038765">
    <property type="entry name" value="Papain-like_cys_pep_sf"/>
</dbReference>
<keyword evidence="5" id="KW-0378">Hydrolase</keyword>
<dbReference type="Gene3D" id="3.40.395.10">
    <property type="entry name" value="Adenoviral Proteinase, Chain A"/>
    <property type="match status" value="1"/>
</dbReference>
<dbReference type="GO" id="GO:0005737">
    <property type="term" value="C:cytoplasm"/>
    <property type="evidence" value="ECO:0007669"/>
    <property type="project" value="TreeGrafter"/>
</dbReference>
<dbReference type="SUPFAM" id="SSF54001">
    <property type="entry name" value="Cysteine proteinases"/>
    <property type="match status" value="1"/>
</dbReference>
<feature type="domain" description="Ubiquitin-like protease family profile" evidence="7">
    <location>
        <begin position="66"/>
        <end position="450"/>
    </location>
</feature>